<gene>
    <name evidence="3" type="ORF">SAMN05444398_101315</name>
</gene>
<dbReference type="InterPro" id="IPR010982">
    <property type="entry name" value="Lambda_DNA-bd_dom_sf"/>
</dbReference>
<organism evidence="3 4">
    <name type="scientific">Roseovarius pacificus</name>
    <dbReference type="NCBI Taxonomy" id="337701"/>
    <lineage>
        <taxon>Bacteria</taxon>
        <taxon>Pseudomonadati</taxon>
        <taxon>Pseudomonadota</taxon>
        <taxon>Alphaproteobacteria</taxon>
        <taxon>Rhodobacterales</taxon>
        <taxon>Roseobacteraceae</taxon>
        <taxon>Roseovarius</taxon>
    </lineage>
</organism>
<dbReference type="PROSITE" id="PS50943">
    <property type="entry name" value="HTH_CROC1"/>
    <property type="match status" value="1"/>
</dbReference>
<dbReference type="GO" id="GO:0003677">
    <property type="term" value="F:DNA binding"/>
    <property type="evidence" value="ECO:0007669"/>
    <property type="project" value="UniProtKB-KW"/>
</dbReference>
<dbReference type="PANTHER" id="PTHR46797">
    <property type="entry name" value="HTH-TYPE TRANSCRIPTIONAL REGULATOR"/>
    <property type="match status" value="1"/>
</dbReference>
<dbReference type="CDD" id="cd00093">
    <property type="entry name" value="HTH_XRE"/>
    <property type="match status" value="1"/>
</dbReference>
<dbReference type="Proteomes" id="UP000183974">
    <property type="component" value="Unassembled WGS sequence"/>
</dbReference>
<dbReference type="STRING" id="337701.SAMN05444398_101315"/>
<keyword evidence="1 3" id="KW-0238">DNA-binding</keyword>
<dbReference type="EMBL" id="FRBR01000001">
    <property type="protein sequence ID" value="SHL01915.1"/>
    <property type="molecule type" value="Genomic_DNA"/>
</dbReference>
<proteinExistence type="predicted"/>
<reference evidence="3 4" key="1">
    <citation type="submission" date="2016-11" db="EMBL/GenBank/DDBJ databases">
        <authorList>
            <person name="Jaros S."/>
            <person name="Januszkiewicz K."/>
            <person name="Wedrychowicz H."/>
        </authorList>
    </citation>
    <scope>NUCLEOTIDE SEQUENCE [LARGE SCALE GENOMIC DNA]</scope>
    <source>
        <strain evidence="3 4">DSM 29589</strain>
    </source>
</reference>
<evidence type="ECO:0000259" key="2">
    <source>
        <dbReference type="PROSITE" id="PS50943"/>
    </source>
</evidence>
<accession>A0A1M6X806</accession>
<keyword evidence="4" id="KW-1185">Reference proteome</keyword>
<dbReference type="InterPro" id="IPR001387">
    <property type="entry name" value="Cro/C1-type_HTH"/>
</dbReference>
<dbReference type="InterPro" id="IPR050807">
    <property type="entry name" value="TransReg_Diox_bact_type"/>
</dbReference>
<dbReference type="PANTHER" id="PTHR46797:SF1">
    <property type="entry name" value="METHYLPHOSPHONATE SYNTHASE"/>
    <property type="match status" value="1"/>
</dbReference>
<dbReference type="AlphaFoldDB" id="A0A1M6X806"/>
<dbReference type="SUPFAM" id="SSF47413">
    <property type="entry name" value="lambda repressor-like DNA-binding domains"/>
    <property type="match status" value="1"/>
</dbReference>
<evidence type="ECO:0000313" key="4">
    <source>
        <dbReference type="Proteomes" id="UP000183974"/>
    </source>
</evidence>
<dbReference type="GO" id="GO:0005829">
    <property type="term" value="C:cytosol"/>
    <property type="evidence" value="ECO:0007669"/>
    <property type="project" value="TreeGrafter"/>
</dbReference>
<dbReference type="Pfam" id="PF01381">
    <property type="entry name" value="HTH_3"/>
    <property type="match status" value="1"/>
</dbReference>
<dbReference type="RefSeq" id="WP_073031947.1">
    <property type="nucleotide sequence ID" value="NZ_BMLR01000001.1"/>
</dbReference>
<dbReference type="SMART" id="SM00530">
    <property type="entry name" value="HTH_XRE"/>
    <property type="match status" value="1"/>
</dbReference>
<sequence length="103" mass="11797">MRLRIREARDAKGLVQRDVAKKIGLSQPYYAQIERGERRLSTETQIKIAKALGVKPADLVDFDAPDESEELIILKVFRSLSPERRQGWIDIARAISKEFETSL</sequence>
<protein>
    <submittedName>
        <fullName evidence="3">DNA-binding transcriptional regulator, XRE-family HTH domain</fullName>
    </submittedName>
</protein>
<dbReference type="GO" id="GO:0003700">
    <property type="term" value="F:DNA-binding transcription factor activity"/>
    <property type="evidence" value="ECO:0007669"/>
    <property type="project" value="TreeGrafter"/>
</dbReference>
<dbReference type="OrthoDB" id="9803379at2"/>
<name>A0A1M6X806_9RHOB</name>
<feature type="domain" description="HTH cro/C1-type" evidence="2">
    <location>
        <begin position="5"/>
        <end position="59"/>
    </location>
</feature>
<dbReference type="Gene3D" id="1.10.260.40">
    <property type="entry name" value="lambda repressor-like DNA-binding domains"/>
    <property type="match status" value="1"/>
</dbReference>
<evidence type="ECO:0000313" key="3">
    <source>
        <dbReference type="EMBL" id="SHL01915.1"/>
    </source>
</evidence>
<evidence type="ECO:0000256" key="1">
    <source>
        <dbReference type="ARBA" id="ARBA00023125"/>
    </source>
</evidence>